<evidence type="ECO:0000313" key="2">
    <source>
        <dbReference type="EMBL" id="KAG9331175.1"/>
    </source>
</evidence>
<dbReference type="AlphaFoldDB" id="A0A8T2MSW7"/>
<protein>
    <submittedName>
        <fullName evidence="2">Uncharacterized protein</fullName>
    </submittedName>
</protein>
<proteinExistence type="predicted"/>
<organism evidence="2 3">
    <name type="scientific">Albula glossodonta</name>
    <name type="common">roundjaw bonefish</name>
    <dbReference type="NCBI Taxonomy" id="121402"/>
    <lineage>
        <taxon>Eukaryota</taxon>
        <taxon>Metazoa</taxon>
        <taxon>Chordata</taxon>
        <taxon>Craniata</taxon>
        <taxon>Vertebrata</taxon>
        <taxon>Euteleostomi</taxon>
        <taxon>Actinopterygii</taxon>
        <taxon>Neopterygii</taxon>
        <taxon>Teleostei</taxon>
        <taxon>Albuliformes</taxon>
        <taxon>Albulidae</taxon>
        <taxon>Albula</taxon>
    </lineage>
</organism>
<keyword evidence="3" id="KW-1185">Reference proteome</keyword>
<evidence type="ECO:0000313" key="3">
    <source>
        <dbReference type="Proteomes" id="UP000824540"/>
    </source>
</evidence>
<gene>
    <name evidence="2" type="ORF">JZ751_019928</name>
</gene>
<name>A0A8T2MSW7_9TELE</name>
<feature type="region of interest" description="Disordered" evidence="1">
    <location>
        <begin position="297"/>
        <end position="320"/>
    </location>
</feature>
<reference evidence="2" key="1">
    <citation type="thesis" date="2021" institute="BYU ScholarsArchive" country="Provo, UT, USA">
        <title>Applications of and Algorithms for Genome Assembly and Genomic Analyses with an Emphasis on Marine Teleosts.</title>
        <authorList>
            <person name="Pickett B.D."/>
        </authorList>
    </citation>
    <scope>NUCLEOTIDE SEQUENCE</scope>
    <source>
        <strain evidence="2">HI-2016</strain>
    </source>
</reference>
<sequence length="460" mass="51164">MASVAFIQHERPPCAYWLLKGAVQRPRPSSSFHVELGQKHTEGTPGNLGGIWGELRGHSVGAVAGRWHTGPHCVQVAGRWYTGPRCVQVAGRWHTGPRCVQVAGHWHTGPRCVQVAGRWHTGPYCVQVAGRWHTGPRFVQVAGRWHTGPHCVQVAGRWHTGPYCVQVAGRWHTGPRFVQVAGRWHTGPHCVQVAGRWHTGPRCEHRGGNSSTLNYNNPPPRNVLWHATGLRPQCKLAVTPKPVLYQCPGDQVIVTVLQQGGRMFPLSTAAVPPSARLPLSPPPELHLRVDNIHFSHRMPSPDWPKQRKPYNEDHMTSTPHTELSTDHVQFQLTLGLLSSPADFPQSTYNCMTSFFGYSHTMTDHDSWAIQRRGRGVFLATGSETATHRLPQPDYTHTPAHLQQVHLLGSDHTHTPAHLQQVDLQGHTCSLQQRGGERSSHLRENTAHLYNHLQGGGLTQN</sequence>
<evidence type="ECO:0000256" key="1">
    <source>
        <dbReference type="SAM" id="MobiDB-lite"/>
    </source>
</evidence>
<dbReference type="EMBL" id="JAFBMS010000374">
    <property type="protein sequence ID" value="KAG9331175.1"/>
    <property type="molecule type" value="Genomic_DNA"/>
</dbReference>
<dbReference type="Proteomes" id="UP000824540">
    <property type="component" value="Unassembled WGS sequence"/>
</dbReference>
<comment type="caution">
    <text evidence="2">The sequence shown here is derived from an EMBL/GenBank/DDBJ whole genome shotgun (WGS) entry which is preliminary data.</text>
</comment>
<accession>A0A8T2MSW7</accession>